<keyword evidence="2" id="KW-1133">Transmembrane helix</keyword>
<dbReference type="RefSeq" id="WP_184864582.1">
    <property type="nucleotide sequence ID" value="NZ_BAAAWY010000012.1"/>
</dbReference>
<keyword evidence="4" id="KW-1185">Reference proteome</keyword>
<comment type="caution">
    <text evidence="3">The sequence shown here is derived from an EMBL/GenBank/DDBJ whole genome shotgun (WGS) entry which is preliminary data.</text>
</comment>
<dbReference type="EMBL" id="JACHIR010000001">
    <property type="protein sequence ID" value="MBB5893339.1"/>
    <property type="molecule type" value="Genomic_DNA"/>
</dbReference>
<feature type="compositionally biased region" description="Low complexity" evidence="1">
    <location>
        <begin position="153"/>
        <end position="188"/>
    </location>
</feature>
<accession>A0A7W9KIT6</accession>
<protein>
    <submittedName>
        <fullName evidence="3">Uncharacterized protein</fullName>
    </submittedName>
</protein>
<keyword evidence="2" id="KW-0472">Membrane</keyword>
<name>A0A7W9KIT6_9PSEU</name>
<dbReference type="Proteomes" id="UP000585638">
    <property type="component" value="Unassembled WGS sequence"/>
</dbReference>
<evidence type="ECO:0000256" key="2">
    <source>
        <dbReference type="SAM" id="Phobius"/>
    </source>
</evidence>
<reference evidence="3 4" key="1">
    <citation type="submission" date="2020-08" db="EMBL/GenBank/DDBJ databases">
        <title>Sequencing the genomes of 1000 actinobacteria strains.</title>
        <authorList>
            <person name="Klenk H.-P."/>
        </authorList>
    </citation>
    <scope>NUCLEOTIDE SEQUENCE [LARGE SCALE GENOMIC DNA]</scope>
    <source>
        <strain evidence="3 4">DSM 43851</strain>
    </source>
</reference>
<sequence>MSSEAGQADHGRHRRAASGPGALPEPVARVGFRPAHARPVIIRPCDEPTVPLPAVPPIDPMIDTDAVGLRKFDIGTVPASVTPPRTWRRAAWFTVGSSVAALVALLVLGALLVGPSRMRTQIESFPGNPLQVPLPTTTDPSRQLPPGAPSAVAKTGAAGTGTRPDTPGSSSTGTHGSDAPTHTTQPTITTVTGVTSPVVDPGKVAQQTQHFFAAVTSNVGEAYQLTSGALKANGEAALQQRYQDVASVQVRGITIDPGRGITINTVLVTHRDGTTSTEEHVLAFTPGVLPLISQDTPVSG</sequence>
<evidence type="ECO:0000313" key="3">
    <source>
        <dbReference type="EMBL" id="MBB5893339.1"/>
    </source>
</evidence>
<feature type="transmembrane region" description="Helical" evidence="2">
    <location>
        <begin position="90"/>
        <end position="113"/>
    </location>
</feature>
<feature type="region of interest" description="Disordered" evidence="1">
    <location>
        <begin position="124"/>
        <end position="188"/>
    </location>
</feature>
<keyword evidence="2" id="KW-0812">Transmembrane</keyword>
<feature type="region of interest" description="Disordered" evidence="1">
    <location>
        <begin position="1"/>
        <end position="27"/>
    </location>
</feature>
<evidence type="ECO:0000313" key="4">
    <source>
        <dbReference type="Proteomes" id="UP000585638"/>
    </source>
</evidence>
<proteinExistence type="predicted"/>
<dbReference type="AlphaFoldDB" id="A0A7W9KIT6"/>
<evidence type="ECO:0000256" key="1">
    <source>
        <dbReference type="SAM" id="MobiDB-lite"/>
    </source>
</evidence>
<gene>
    <name evidence="3" type="ORF">BJ998_004535</name>
</gene>
<organism evidence="3 4">
    <name type="scientific">Kutzneria kofuensis</name>
    <dbReference type="NCBI Taxonomy" id="103725"/>
    <lineage>
        <taxon>Bacteria</taxon>
        <taxon>Bacillati</taxon>
        <taxon>Actinomycetota</taxon>
        <taxon>Actinomycetes</taxon>
        <taxon>Pseudonocardiales</taxon>
        <taxon>Pseudonocardiaceae</taxon>
        <taxon>Kutzneria</taxon>
    </lineage>
</organism>